<evidence type="ECO:0000313" key="1">
    <source>
        <dbReference type="EMBL" id="ATP55420.1"/>
    </source>
</evidence>
<dbReference type="AlphaFoldDB" id="A0A2D1U1D9"/>
<gene>
    <name evidence="1" type="ORF">CPT03_02560</name>
</gene>
<proteinExistence type="predicted"/>
<protein>
    <submittedName>
        <fullName evidence="1">Uncharacterized protein</fullName>
    </submittedName>
</protein>
<organism evidence="1 2">
    <name type="scientific">Pedobacter ginsengisoli</name>
    <dbReference type="NCBI Taxonomy" id="363852"/>
    <lineage>
        <taxon>Bacteria</taxon>
        <taxon>Pseudomonadati</taxon>
        <taxon>Bacteroidota</taxon>
        <taxon>Sphingobacteriia</taxon>
        <taxon>Sphingobacteriales</taxon>
        <taxon>Sphingobacteriaceae</taxon>
        <taxon>Pedobacter</taxon>
    </lineage>
</organism>
<reference evidence="1 2" key="1">
    <citation type="submission" date="2017-10" db="EMBL/GenBank/DDBJ databases">
        <title>Whole genome of Pedobacter ginsengisoli T01R-27 isolated from tomato rhizosphere.</title>
        <authorList>
            <person name="Weon H.-Y."/>
            <person name="Lee S.A."/>
            <person name="Sang M.K."/>
            <person name="Song J."/>
        </authorList>
    </citation>
    <scope>NUCLEOTIDE SEQUENCE [LARGE SCALE GENOMIC DNA]</scope>
    <source>
        <strain evidence="1 2">T01R-27</strain>
    </source>
</reference>
<dbReference type="KEGG" id="pgs:CPT03_02560"/>
<evidence type="ECO:0000313" key="2">
    <source>
        <dbReference type="Proteomes" id="UP000223749"/>
    </source>
</evidence>
<dbReference type="EMBL" id="CP024091">
    <property type="protein sequence ID" value="ATP55420.1"/>
    <property type="molecule type" value="Genomic_DNA"/>
</dbReference>
<name>A0A2D1U1D9_9SPHI</name>
<sequence>MGKPYLITYQNQNSMKKLRSKVVKALKREFTFECTISARMNQVILNVKNIDFEQHLGQLIQQTQQIIDKYFPQREEHLCLVIRQIDGTNQNTFKIWKSVY</sequence>
<accession>A0A2D1U1D9</accession>
<dbReference type="Proteomes" id="UP000223749">
    <property type="component" value="Chromosome"/>
</dbReference>
<keyword evidence="2" id="KW-1185">Reference proteome</keyword>